<evidence type="ECO:0000313" key="3">
    <source>
        <dbReference type="Proteomes" id="UP000190016"/>
    </source>
</evidence>
<comment type="caution">
    <text evidence="2">The sequence shown here is derived from an EMBL/GenBank/DDBJ whole genome shotgun (WGS) entry which is preliminary data.</text>
</comment>
<dbReference type="Proteomes" id="UP000190016">
    <property type="component" value="Unassembled WGS sequence"/>
</dbReference>
<organism evidence="2 3">
    <name type="scientific">Elizabethkingia ursingii</name>
    <dbReference type="NCBI Taxonomy" id="1756150"/>
    <lineage>
        <taxon>Bacteria</taxon>
        <taxon>Pseudomonadati</taxon>
        <taxon>Bacteroidota</taxon>
        <taxon>Flavobacteriia</taxon>
        <taxon>Flavobacteriales</taxon>
        <taxon>Weeksellaceae</taxon>
        <taxon>Elizabethkingia</taxon>
    </lineage>
</organism>
<dbReference type="InterPro" id="IPR002559">
    <property type="entry name" value="Transposase_11"/>
</dbReference>
<reference evidence="2 3" key="1">
    <citation type="submission" date="2016-07" db="EMBL/GenBank/DDBJ databases">
        <title>Revisiting the Taxonomy of the Elizabethkingia Genus based on Whole-Genome Sequencing, Optical Mapping, and MALDI-TOF.</title>
        <authorList>
            <person name="Nicholson A.C."/>
        </authorList>
    </citation>
    <scope>NUCLEOTIDE SEQUENCE [LARGE SCALE GENOMIC DNA]</scope>
    <source>
        <strain evidence="2 3">C1558</strain>
    </source>
</reference>
<gene>
    <name evidence="2" type="ORF">BB021_17540</name>
</gene>
<dbReference type="Pfam" id="PF01609">
    <property type="entry name" value="DDE_Tnp_1"/>
    <property type="match status" value="1"/>
</dbReference>
<accession>A0ABX3NF26</accession>
<proteinExistence type="predicted"/>
<protein>
    <submittedName>
        <fullName evidence="2">Transposase</fullName>
    </submittedName>
</protein>
<name>A0ABX3NF26_9FLAO</name>
<evidence type="ECO:0000259" key="1">
    <source>
        <dbReference type="Pfam" id="PF01609"/>
    </source>
</evidence>
<evidence type="ECO:0000313" key="2">
    <source>
        <dbReference type="EMBL" id="OPB94411.1"/>
    </source>
</evidence>
<dbReference type="EMBL" id="MBDS01000001">
    <property type="protein sequence ID" value="OPB94411.1"/>
    <property type="molecule type" value="Genomic_DNA"/>
</dbReference>
<sequence>MNNLNANYERILGVLKQISNENLLSYQKRIPKLKDLELISLALAAEFMGIDSKSHLFRHIPATIRQKIDRSAYNRRKRRLANKIDEIRVQLTRSFNEFENIFIIDSMPMEVCKFSRSSTSKICKDAKYCYQNRGFCASQKMQFYGYKLHAFCSVNGIFQSVDLSPASVHDIHYLKDIREQLSDCTLLGRKGYLSSEMQIDLLNYTHIELGTLKRVN</sequence>
<feature type="domain" description="Transposase IS4-like" evidence="1">
    <location>
        <begin position="98"/>
        <end position="198"/>
    </location>
</feature>
<keyword evidence="3" id="KW-1185">Reference proteome</keyword>
<dbReference type="NCBIfam" id="NF033520">
    <property type="entry name" value="transpos_IS982"/>
    <property type="match status" value="1"/>
</dbReference>